<dbReference type="Proteomes" id="UP000294593">
    <property type="component" value="Unassembled WGS sequence"/>
</dbReference>
<dbReference type="RefSeq" id="WP_133608416.1">
    <property type="nucleotide sequence ID" value="NZ_SNXW01000004.1"/>
</dbReference>
<accession>A0A4R6RCB9</accession>
<dbReference type="EMBL" id="SNXW01000004">
    <property type="protein sequence ID" value="TDP83714.1"/>
    <property type="molecule type" value="Genomic_DNA"/>
</dbReference>
<protein>
    <submittedName>
        <fullName evidence="1">Uncharacterized protein</fullName>
    </submittedName>
</protein>
<evidence type="ECO:0000313" key="2">
    <source>
        <dbReference type="Proteomes" id="UP000294593"/>
    </source>
</evidence>
<sequence length="157" mass="16976">MGQNLISLDLNEAELAAIDAALSTLEDQLGGLIDLDAEQRRSLPKMGDKSEAFCRQTLNLLAQNPQLVPPGLGLDEARRDLAHLDVLRSRTNRLRQLVGRAEDSEIALGSDVMRAALEGYALLKLMGKGSGLETLRQDIGARFGRRASRAKSPTDAA</sequence>
<dbReference type="AlphaFoldDB" id="A0A4R6RCB9"/>
<comment type="caution">
    <text evidence="1">The sequence shown here is derived from an EMBL/GenBank/DDBJ whole genome shotgun (WGS) entry which is preliminary data.</text>
</comment>
<organism evidence="1 2">
    <name type="scientific">Aquabacterium commune</name>
    <dbReference type="NCBI Taxonomy" id="70586"/>
    <lineage>
        <taxon>Bacteria</taxon>
        <taxon>Pseudomonadati</taxon>
        <taxon>Pseudomonadota</taxon>
        <taxon>Betaproteobacteria</taxon>
        <taxon>Burkholderiales</taxon>
        <taxon>Aquabacterium</taxon>
    </lineage>
</organism>
<keyword evidence="2" id="KW-1185">Reference proteome</keyword>
<proteinExistence type="predicted"/>
<dbReference type="OrthoDB" id="8927965at2"/>
<evidence type="ECO:0000313" key="1">
    <source>
        <dbReference type="EMBL" id="TDP83714.1"/>
    </source>
</evidence>
<name>A0A4R6RCB9_9BURK</name>
<reference evidence="1 2" key="1">
    <citation type="submission" date="2019-03" db="EMBL/GenBank/DDBJ databases">
        <title>Genomic Encyclopedia of Type Strains, Phase IV (KMG-IV): sequencing the most valuable type-strain genomes for metagenomic binning, comparative biology and taxonomic classification.</title>
        <authorList>
            <person name="Goeker M."/>
        </authorList>
    </citation>
    <scope>NUCLEOTIDE SEQUENCE [LARGE SCALE GENOMIC DNA]</scope>
    <source>
        <strain evidence="1 2">DSM 11901</strain>
    </source>
</reference>
<gene>
    <name evidence="1" type="ORF">EV672_10492</name>
</gene>